<dbReference type="Proteomes" id="UP001162891">
    <property type="component" value="Chromosome"/>
</dbReference>
<accession>A0ABM7WYH5</accession>
<reference evidence="2" key="1">
    <citation type="journal article" date="2022" name="Int. J. Syst. Evol. Microbiol.">
        <title>Anaeromyxobacter oryzae sp. nov., Anaeromyxobacter diazotrophicus sp. nov. and Anaeromyxobacter paludicola sp. nov., isolated from paddy soils.</title>
        <authorList>
            <person name="Itoh H."/>
            <person name="Xu Z."/>
            <person name="Mise K."/>
            <person name="Masuda Y."/>
            <person name="Ushijima N."/>
            <person name="Hayakawa C."/>
            <person name="Shiratori Y."/>
            <person name="Senoo K."/>
        </authorList>
    </citation>
    <scope>NUCLEOTIDE SEQUENCE [LARGE SCALE GENOMIC DNA]</scope>
    <source>
        <strain evidence="2">Red232</strain>
    </source>
</reference>
<protein>
    <recommendedName>
        <fullName evidence="3">DUF2007 domain-containing protein</fullName>
    </recommendedName>
</protein>
<dbReference type="EMBL" id="AP025591">
    <property type="protein sequence ID" value="BDG04594.1"/>
    <property type="molecule type" value="Genomic_DNA"/>
</dbReference>
<gene>
    <name evidence="1" type="ORF">AMOR_35900</name>
</gene>
<evidence type="ECO:0000313" key="2">
    <source>
        <dbReference type="Proteomes" id="UP001162891"/>
    </source>
</evidence>
<organism evidence="1 2">
    <name type="scientific">Anaeromyxobacter oryzae</name>
    <dbReference type="NCBI Taxonomy" id="2918170"/>
    <lineage>
        <taxon>Bacteria</taxon>
        <taxon>Pseudomonadati</taxon>
        <taxon>Myxococcota</taxon>
        <taxon>Myxococcia</taxon>
        <taxon>Myxococcales</taxon>
        <taxon>Cystobacterineae</taxon>
        <taxon>Anaeromyxobacteraceae</taxon>
        <taxon>Anaeromyxobacter</taxon>
    </lineage>
</organism>
<dbReference type="RefSeq" id="WP_248353015.1">
    <property type="nucleotide sequence ID" value="NZ_AP025591.1"/>
</dbReference>
<evidence type="ECO:0000313" key="1">
    <source>
        <dbReference type="EMBL" id="BDG04594.1"/>
    </source>
</evidence>
<name>A0ABM7WYH5_9BACT</name>
<proteinExistence type="predicted"/>
<evidence type="ECO:0008006" key="3">
    <source>
        <dbReference type="Google" id="ProtNLM"/>
    </source>
</evidence>
<keyword evidence="2" id="KW-1185">Reference proteome</keyword>
<sequence>MARVAMEAFEEGTEVVRVYLAATLAEAQQVERVLEGAGLDYAVEVEEFASPTALGSNAPRRGAGFWVEPGDLDASCDALEGAGLVRGLVQR</sequence>